<dbReference type="EMBL" id="BK015479">
    <property type="protein sequence ID" value="DAE08902.1"/>
    <property type="molecule type" value="Genomic_DNA"/>
</dbReference>
<proteinExistence type="predicted"/>
<keyword evidence="1" id="KW-1133">Transmembrane helix</keyword>
<accession>A0A8S5PP72</accession>
<organism evidence="2">
    <name type="scientific">Siphoviridae sp. ctDiR9</name>
    <dbReference type="NCBI Taxonomy" id="2825388"/>
    <lineage>
        <taxon>Viruses</taxon>
        <taxon>Duplodnaviria</taxon>
        <taxon>Heunggongvirae</taxon>
        <taxon>Uroviricota</taxon>
        <taxon>Caudoviricetes</taxon>
    </lineage>
</organism>
<name>A0A8S5PP72_9CAUD</name>
<evidence type="ECO:0000313" key="2">
    <source>
        <dbReference type="EMBL" id="DAE08902.1"/>
    </source>
</evidence>
<keyword evidence="1" id="KW-0812">Transmembrane</keyword>
<reference evidence="2" key="1">
    <citation type="journal article" date="2021" name="Proc. Natl. Acad. Sci. U.S.A.">
        <title>A Catalog of Tens of Thousands of Viruses from Human Metagenomes Reveals Hidden Associations with Chronic Diseases.</title>
        <authorList>
            <person name="Tisza M.J."/>
            <person name="Buck C.B."/>
        </authorList>
    </citation>
    <scope>NUCLEOTIDE SEQUENCE</scope>
    <source>
        <strain evidence="2">CtDiR9</strain>
    </source>
</reference>
<protein>
    <submittedName>
        <fullName evidence="2">Uncharacterized protein</fullName>
    </submittedName>
</protein>
<feature type="transmembrane region" description="Helical" evidence="1">
    <location>
        <begin position="24"/>
        <end position="44"/>
    </location>
</feature>
<evidence type="ECO:0000256" key="1">
    <source>
        <dbReference type="SAM" id="Phobius"/>
    </source>
</evidence>
<sequence length="55" mass="6847">MTKNLLYANILISDIYHLFHRIHLSYIFFRHLSYLFISVFLIMIQRIEWRVNGIY</sequence>
<keyword evidence="1" id="KW-0472">Membrane</keyword>